<keyword evidence="2" id="KW-0255">Endonuclease</keyword>
<dbReference type="EMBL" id="CP028901">
    <property type="protein sequence ID" value="AWB34252.1"/>
    <property type="molecule type" value="Genomic_DNA"/>
</dbReference>
<evidence type="ECO:0000259" key="1">
    <source>
        <dbReference type="Pfam" id="PF03372"/>
    </source>
</evidence>
<dbReference type="InterPro" id="IPR005135">
    <property type="entry name" value="Endo/exonuclease/phosphatase"/>
</dbReference>
<sequence>MNIVTWNTQWCKGLDGIVSPERIIAGARSLLDFDVICLQEIAINYQGLTGDAAPNQALEIEALLPGYQVVFGAAVDEQPLGKDERQQFGNLIASRLPILQIQKVCLPSPVDLEDPKPGMSRICLVCTLQATWGPVRIMTTHLEYHSQPQRQAQISAIANWHEMASLQALHPAPGQPADLDTPYQSKPHTLDTILCGDFNFEPDSPEYQIITDPARSNPLRDAWAHNHPDQPHPPTFRLYDETYGPEPVSCDFFFVNESIANRVRNTRVDTLTQVSDHQPVSIELSSAT</sequence>
<dbReference type="PANTHER" id="PTHR14859">
    <property type="entry name" value="CALCOFLUOR WHITE HYPERSENSITIVE PROTEIN PRECURSOR"/>
    <property type="match status" value="1"/>
</dbReference>
<feature type="domain" description="Endonuclease/exonuclease/phosphatase" evidence="1">
    <location>
        <begin position="4"/>
        <end position="277"/>
    </location>
</feature>
<reference evidence="2 3" key="1">
    <citation type="submission" date="2018-04" db="EMBL/GenBank/DDBJ databases">
        <title>Bordetella sp. HZ20 isolated from seawater.</title>
        <authorList>
            <person name="Sun C."/>
        </authorList>
    </citation>
    <scope>NUCLEOTIDE SEQUENCE [LARGE SCALE GENOMIC DNA]</scope>
    <source>
        <strain evidence="2 3">HZ20</strain>
    </source>
</reference>
<evidence type="ECO:0000313" key="3">
    <source>
        <dbReference type="Proteomes" id="UP000244571"/>
    </source>
</evidence>
<dbReference type="RefSeq" id="WP_108621668.1">
    <property type="nucleotide sequence ID" value="NZ_CP028901.1"/>
</dbReference>
<organism evidence="2 3">
    <name type="scientific">Orrella marina</name>
    <dbReference type="NCBI Taxonomy" id="2163011"/>
    <lineage>
        <taxon>Bacteria</taxon>
        <taxon>Pseudomonadati</taxon>
        <taxon>Pseudomonadota</taxon>
        <taxon>Betaproteobacteria</taxon>
        <taxon>Burkholderiales</taxon>
        <taxon>Alcaligenaceae</taxon>
        <taxon>Orrella</taxon>
    </lineage>
</organism>
<dbReference type="GO" id="GO:0006506">
    <property type="term" value="P:GPI anchor biosynthetic process"/>
    <property type="evidence" value="ECO:0007669"/>
    <property type="project" value="TreeGrafter"/>
</dbReference>
<dbReference type="InterPro" id="IPR036691">
    <property type="entry name" value="Endo/exonu/phosph_ase_sf"/>
</dbReference>
<dbReference type="SUPFAM" id="SSF56219">
    <property type="entry name" value="DNase I-like"/>
    <property type="match status" value="1"/>
</dbReference>
<proteinExistence type="predicted"/>
<dbReference type="AlphaFoldDB" id="A0A2R4XKA3"/>
<accession>A0A2R4XKA3</accession>
<dbReference type="KEGG" id="boz:DBV39_11650"/>
<dbReference type="PANTHER" id="PTHR14859:SF1">
    <property type="entry name" value="PGAP2-INTERACTING PROTEIN"/>
    <property type="match status" value="1"/>
</dbReference>
<evidence type="ECO:0000313" key="2">
    <source>
        <dbReference type="EMBL" id="AWB34252.1"/>
    </source>
</evidence>
<keyword evidence="3" id="KW-1185">Reference proteome</keyword>
<keyword evidence="2" id="KW-0378">Hydrolase</keyword>
<name>A0A2R4XKA3_9BURK</name>
<dbReference type="Proteomes" id="UP000244571">
    <property type="component" value="Chromosome"/>
</dbReference>
<dbReference type="Gene3D" id="3.60.10.10">
    <property type="entry name" value="Endonuclease/exonuclease/phosphatase"/>
    <property type="match status" value="1"/>
</dbReference>
<keyword evidence="2" id="KW-0540">Nuclease</keyword>
<protein>
    <submittedName>
        <fullName evidence="2">Endonuclease</fullName>
    </submittedName>
</protein>
<dbReference type="InterPro" id="IPR051916">
    <property type="entry name" value="GPI-anchor_lipid_remodeler"/>
</dbReference>
<gene>
    <name evidence="2" type="ORF">DBV39_11650</name>
</gene>
<dbReference type="GO" id="GO:0016020">
    <property type="term" value="C:membrane"/>
    <property type="evidence" value="ECO:0007669"/>
    <property type="project" value="GOC"/>
</dbReference>
<dbReference type="GO" id="GO:0004519">
    <property type="term" value="F:endonuclease activity"/>
    <property type="evidence" value="ECO:0007669"/>
    <property type="project" value="UniProtKB-KW"/>
</dbReference>
<dbReference type="OrthoDB" id="5294090at2"/>
<dbReference type="Pfam" id="PF03372">
    <property type="entry name" value="Exo_endo_phos"/>
    <property type="match status" value="1"/>
</dbReference>